<dbReference type="PROSITE" id="PS51257">
    <property type="entry name" value="PROKAR_LIPOPROTEIN"/>
    <property type="match status" value="1"/>
</dbReference>
<dbReference type="PANTHER" id="PTHR36842:SF1">
    <property type="entry name" value="PROTEIN TOLB"/>
    <property type="match status" value="1"/>
</dbReference>
<evidence type="ECO:0000313" key="2">
    <source>
        <dbReference type="EMBL" id="AGB42232.1"/>
    </source>
</evidence>
<dbReference type="Gene3D" id="2.60.40.1120">
    <property type="entry name" value="Carboxypeptidase-like, regulatory domain"/>
    <property type="match status" value="1"/>
</dbReference>
<dbReference type="SUPFAM" id="SSF49464">
    <property type="entry name" value="Carboxypeptidase regulatory domain-like"/>
    <property type="match status" value="1"/>
</dbReference>
<feature type="domain" description="Prolow-density lipoprotein receptor-related protein 1-like beta-propeller" evidence="1">
    <location>
        <begin position="114"/>
        <end position="317"/>
    </location>
</feature>
<dbReference type="Pfam" id="PF16472">
    <property type="entry name" value="DUF5050"/>
    <property type="match status" value="1"/>
</dbReference>
<proteinExistence type="predicted"/>
<organism evidence="2 3">
    <name type="scientific">Halobacteroides halobius (strain ATCC 35273 / DSM 5150 / MD-1)</name>
    <dbReference type="NCBI Taxonomy" id="748449"/>
    <lineage>
        <taxon>Bacteria</taxon>
        <taxon>Bacillati</taxon>
        <taxon>Bacillota</taxon>
        <taxon>Clostridia</taxon>
        <taxon>Halanaerobiales</taxon>
        <taxon>Halobacteroidaceae</taxon>
        <taxon>Halobacteroides</taxon>
    </lineage>
</organism>
<dbReference type="EMBL" id="CP003359">
    <property type="protein sequence ID" value="AGB42232.1"/>
    <property type="molecule type" value="Genomic_DNA"/>
</dbReference>
<dbReference type="OrthoDB" id="9815657at2"/>
<reference evidence="3" key="1">
    <citation type="submission" date="2012-02" db="EMBL/GenBank/DDBJ databases">
        <title>The complete genome of Halobacteroides halobius DSM 5150.</title>
        <authorList>
            <person name="Lucas S."/>
            <person name="Copeland A."/>
            <person name="Lapidus A."/>
            <person name="Glavina del Rio T."/>
            <person name="Dalin E."/>
            <person name="Tice H."/>
            <person name="Bruce D."/>
            <person name="Goodwin L."/>
            <person name="Pitluck S."/>
            <person name="Peters L."/>
            <person name="Mikhailova N."/>
            <person name="Gu W."/>
            <person name="Kyrpides N."/>
            <person name="Mavromatis K."/>
            <person name="Ivanova N."/>
            <person name="Brettin T."/>
            <person name="Detter J.C."/>
            <person name="Han C."/>
            <person name="Larimer F."/>
            <person name="Land M."/>
            <person name="Hauser L."/>
            <person name="Markowitz V."/>
            <person name="Cheng J.-F."/>
            <person name="Hugenholtz P."/>
            <person name="Woyke T."/>
            <person name="Wu D."/>
            <person name="Tindall B."/>
            <person name="Pomrenke H."/>
            <person name="Brambilla E."/>
            <person name="Klenk H.-P."/>
            <person name="Eisen J.A."/>
        </authorList>
    </citation>
    <scope>NUCLEOTIDE SEQUENCE [LARGE SCALE GENOMIC DNA]</scope>
    <source>
        <strain evidence="3">ATCC 35273 / DSM 5150 / MD-1</strain>
    </source>
</reference>
<dbReference type="RefSeq" id="WP_015327946.1">
    <property type="nucleotide sequence ID" value="NC_019978.1"/>
</dbReference>
<sequence>MKKKLLLTSLLLILTLSVVGCKTEYMNLRGQVTDRFTGQALAGVQVEVGNRLVETNAHGYFIVKNIPVVDDLSVKDRMLKVSAPGYRVYAQPLTLQAGDKKVKIGLESRRETKFFFVSDQSDSKSIYLTDIYGNQVTKLTDDKGDDWAPDWSANKRKVVFLSNRAGNSNIYTMDAGGSNLKQITYTTTNKQTPIWVGDNSILFASNRDGDYDLYLTNLAGSFLRRLTDNNHYDGQAAYSAKRAQIAYISATTGKRQLHLMKITGDRKLLLNKGLGVDQHPTWSYKEDKILFTTSSTGKTVIKQINPNGSGLQSLFKTRERIYDYALWDTKERLILYVTDGEDSKDLKLYTSNNQRDVLVAEDINYLNPEWKEEK</sequence>
<dbReference type="eggNOG" id="COG0823">
    <property type="taxonomic scope" value="Bacteria"/>
</dbReference>
<dbReference type="Proteomes" id="UP000010880">
    <property type="component" value="Chromosome"/>
</dbReference>
<dbReference type="KEGG" id="hhl:Halha_2358"/>
<dbReference type="InterPro" id="IPR011042">
    <property type="entry name" value="6-blade_b-propeller_TolB-like"/>
</dbReference>
<dbReference type="SUPFAM" id="SSF69304">
    <property type="entry name" value="Tricorn protease N-terminal domain"/>
    <property type="match status" value="1"/>
</dbReference>
<keyword evidence="3" id="KW-1185">Reference proteome</keyword>
<name>L0KA97_HALHC</name>
<dbReference type="STRING" id="748449.Halha_2358"/>
<dbReference type="InterPro" id="IPR008969">
    <property type="entry name" value="CarboxyPept-like_regulatory"/>
</dbReference>
<gene>
    <name evidence="2" type="ordered locus">Halha_2358</name>
</gene>
<evidence type="ECO:0000259" key="1">
    <source>
        <dbReference type="Pfam" id="PF16472"/>
    </source>
</evidence>
<protein>
    <submittedName>
        <fullName evidence="2">Periplasmic component of the Tol biopolymer transport system</fullName>
    </submittedName>
</protein>
<dbReference type="PANTHER" id="PTHR36842">
    <property type="entry name" value="PROTEIN TOLB HOMOLOG"/>
    <property type="match status" value="1"/>
</dbReference>
<accession>L0KA97</accession>
<dbReference type="HOGENOM" id="CLU_739197_0_0_9"/>
<evidence type="ECO:0000313" key="3">
    <source>
        <dbReference type="Proteomes" id="UP000010880"/>
    </source>
</evidence>
<dbReference type="InterPro" id="IPR032485">
    <property type="entry name" value="LRP1-like_beta_prop"/>
</dbReference>
<dbReference type="Gene3D" id="2.120.10.30">
    <property type="entry name" value="TolB, C-terminal domain"/>
    <property type="match status" value="2"/>
</dbReference>
<dbReference type="AlphaFoldDB" id="L0KA97"/>